<dbReference type="InterPro" id="IPR001229">
    <property type="entry name" value="Jacalin-like_lectin_dom"/>
</dbReference>
<evidence type="ECO:0000259" key="2">
    <source>
        <dbReference type="Pfam" id="PF01419"/>
    </source>
</evidence>
<dbReference type="Proteomes" id="UP000054498">
    <property type="component" value="Unassembled WGS sequence"/>
</dbReference>
<dbReference type="GeneID" id="25738361"/>
<dbReference type="EMBL" id="KK101039">
    <property type="protein sequence ID" value="KIZ02479.1"/>
    <property type="molecule type" value="Genomic_DNA"/>
</dbReference>
<proteinExistence type="predicted"/>
<accession>A0A0D2L678</accession>
<dbReference type="InterPro" id="IPR036404">
    <property type="entry name" value="Jacalin-like_lectin_dom_sf"/>
</dbReference>
<feature type="domain" description="Jacalin-type lectin" evidence="2">
    <location>
        <begin position="58"/>
        <end position="146"/>
    </location>
</feature>
<dbReference type="SUPFAM" id="SSF51101">
    <property type="entry name" value="Mannose-binding lectins"/>
    <property type="match status" value="1"/>
</dbReference>
<sequence>MARLLVLSAAAVVLCAALVAGVADNNGCKDVITGYSGTFGKRASGQLERFNNQTAQWRGKGAITKVNVYYSFGQKCIQGIKVTYGYNSQDAKLLGQEQNLSTRDLTLEEGEHFNKAQIKAGACVEYLRLATSKGHVLEIGNKESTTQLITSYPNKPTGFLAAISLSGPTATPSPAPEPAAPAAVETPLEGAPEALTPVSGLASCPAVTDMCSQDATSSSTAYCPALAPYKKATCLGGCCASSGKCTSSSCAISGIGKEVSNTICYGLNPAIAIGASPNCRGLACKLSIPGCTSDLLGGSCLGTVVDLSGVAASFNPAGSALVGYPCLDVTPSDKTLTADGKLTLSGGYVAKLWSICDCQAPATIGNTNIPVPRLGKLNLTDIKSLVDVLKPGLDASHPLQSIVDAVKSKIPPLIVPDGASPVNLTNALGFLGSLVNKGAAVLESGAVGPDGAAADPSNPVSAIANLLKGASAVAAASNSSNPLGALLGALAPSGPNGEKNPLAGLGSLVSALAGHGADTTEKADVLNAVLGGLSGSTAAAPGADLLGTVSKLLSGAGAGTPSADVAGLLSKIQSSGPEILKTVLSAVEQGKQAIGDGKIDLQGLLSKAQQFVGHDGATDTDGNPTVSAILNGIQALSSPHGTDGPDGAAANPLGFLSGLKNSTGGLSLQSLVDAASKAGPLLQSLSGADGAGGNPLAGVLKAFAGGEGGQGLDLSSILNLAGKVGPLLQALGGGAGGAPGGDPLASVLNAVGLGEGGASGSGLNLQSVKGLLEAASKAGPVLQSLAKAAGADGNSPLAGLQAFLDKLPHMGGGAAPAAAPASS</sequence>
<dbReference type="RefSeq" id="XP_013901498.1">
    <property type="nucleotide sequence ID" value="XM_014046044.1"/>
</dbReference>
<keyword evidence="4" id="KW-1185">Reference proteome</keyword>
<name>A0A0D2L678_9CHLO</name>
<gene>
    <name evidence="3" type="ORF">MNEG_5484</name>
</gene>
<dbReference type="OrthoDB" id="546838at2759"/>
<keyword evidence="1" id="KW-0732">Signal</keyword>
<dbReference type="AlphaFoldDB" id="A0A0D2L678"/>
<evidence type="ECO:0000313" key="3">
    <source>
        <dbReference type="EMBL" id="KIZ02479.1"/>
    </source>
</evidence>
<evidence type="ECO:0000256" key="1">
    <source>
        <dbReference type="SAM" id="SignalP"/>
    </source>
</evidence>
<dbReference type="Gene3D" id="2.100.10.30">
    <property type="entry name" value="Jacalin-like lectin domain"/>
    <property type="match status" value="1"/>
</dbReference>
<organism evidence="3 4">
    <name type="scientific">Monoraphidium neglectum</name>
    <dbReference type="NCBI Taxonomy" id="145388"/>
    <lineage>
        <taxon>Eukaryota</taxon>
        <taxon>Viridiplantae</taxon>
        <taxon>Chlorophyta</taxon>
        <taxon>core chlorophytes</taxon>
        <taxon>Chlorophyceae</taxon>
        <taxon>CS clade</taxon>
        <taxon>Sphaeropleales</taxon>
        <taxon>Selenastraceae</taxon>
        <taxon>Monoraphidium</taxon>
    </lineage>
</organism>
<feature type="signal peptide" evidence="1">
    <location>
        <begin position="1"/>
        <end position="23"/>
    </location>
</feature>
<dbReference type="KEGG" id="mng:MNEG_5484"/>
<dbReference type="Pfam" id="PF01419">
    <property type="entry name" value="Jacalin"/>
    <property type="match status" value="1"/>
</dbReference>
<reference evidence="3 4" key="1">
    <citation type="journal article" date="2013" name="BMC Genomics">
        <title>Reconstruction of the lipid metabolism for the microalga Monoraphidium neglectum from its genome sequence reveals characteristics suitable for biofuel production.</title>
        <authorList>
            <person name="Bogen C."/>
            <person name="Al-Dilaimi A."/>
            <person name="Albersmeier A."/>
            <person name="Wichmann J."/>
            <person name="Grundmann M."/>
            <person name="Rupp O."/>
            <person name="Lauersen K.J."/>
            <person name="Blifernez-Klassen O."/>
            <person name="Kalinowski J."/>
            <person name="Goesmann A."/>
            <person name="Mussgnug J.H."/>
            <person name="Kruse O."/>
        </authorList>
    </citation>
    <scope>NUCLEOTIDE SEQUENCE [LARGE SCALE GENOMIC DNA]</scope>
    <source>
        <strain evidence="3 4">SAG 48.87</strain>
    </source>
</reference>
<protein>
    <recommendedName>
        <fullName evidence="2">Jacalin-type lectin domain-containing protein</fullName>
    </recommendedName>
</protein>
<feature type="chain" id="PRO_5002263547" description="Jacalin-type lectin domain-containing protein" evidence="1">
    <location>
        <begin position="24"/>
        <end position="823"/>
    </location>
</feature>
<evidence type="ECO:0000313" key="4">
    <source>
        <dbReference type="Proteomes" id="UP000054498"/>
    </source>
</evidence>